<dbReference type="GO" id="GO:0008622">
    <property type="term" value="C:epsilon DNA polymerase complex"/>
    <property type="evidence" value="ECO:0007669"/>
    <property type="project" value="UniProtKB-UniRule"/>
</dbReference>
<evidence type="ECO:0000256" key="4">
    <source>
        <dbReference type="ARBA" id="ARBA00023125"/>
    </source>
</evidence>
<keyword evidence="3 6" id="KW-0235">DNA replication</keyword>
<gene>
    <name evidence="8" type="ORF">PNEJI1_003359</name>
</gene>
<dbReference type="GO" id="GO:0042276">
    <property type="term" value="P:error-prone translesion synthesis"/>
    <property type="evidence" value="ECO:0007669"/>
    <property type="project" value="TreeGrafter"/>
</dbReference>
<comment type="subcellular location">
    <subcellularLocation>
        <location evidence="1 6">Nucleus</location>
    </subcellularLocation>
</comment>
<evidence type="ECO:0000256" key="1">
    <source>
        <dbReference type="ARBA" id="ARBA00004123"/>
    </source>
</evidence>
<evidence type="ECO:0000256" key="3">
    <source>
        <dbReference type="ARBA" id="ARBA00022705"/>
    </source>
</evidence>
<dbReference type="PANTHER" id="PTHR12708:SF0">
    <property type="entry name" value="DNA POLYMERASE EPSILON SUBUNIT 2"/>
    <property type="match status" value="1"/>
</dbReference>
<dbReference type="GO" id="GO:0006261">
    <property type="term" value="P:DNA-templated DNA replication"/>
    <property type="evidence" value="ECO:0007669"/>
    <property type="project" value="InterPro"/>
</dbReference>
<dbReference type="Pfam" id="PF04042">
    <property type="entry name" value="DNA_pol_E_B"/>
    <property type="match status" value="1"/>
</dbReference>
<dbReference type="InterPro" id="IPR016266">
    <property type="entry name" value="POLE2"/>
</dbReference>
<evidence type="ECO:0000259" key="7">
    <source>
        <dbReference type="Pfam" id="PF04042"/>
    </source>
</evidence>
<feature type="domain" description="DNA polymerase alpha/delta/epsilon subunit B" evidence="7">
    <location>
        <begin position="329"/>
        <end position="481"/>
    </location>
</feature>
<evidence type="ECO:0000256" key="2">
    <source>
        <dbReference type="ARBA" id="ARBA00009560"/>
    </source>
</evidence>
<keyword evidence="5 6" id="KW-0539">Nucleus</keyword>
<dbReference type="InterPro" id="IPR007185">
    <property type="entry name" value="DNA_pol_a/d/e_bsu"/>
</dbReference>
<dbReference type="Proteomes" id="UP000010422">
    <property type="component" value="Unassembled WGS sequence"/>
</dbReference>
<dbReference type="PIRSF" id="PIRSF000799">
    <property type="entry name" value="DNA_pol_eps_2"/>
    <property type="match status" value="1"/>
</dbReference>
<evidence type="ECO:0000313" key="8">
    <source>
        <dbReference type="EMBL" id="CCJ29523.1"/>
    </source>
</evidence>
<dbReference type="EMBL" id="CAKM01000191">
    <property type="protein sequence ID" value="CCJ29523.1"/>
    <property type="molecule type" value="Genomic_DNA"/>
</dbReference>
<dbReference type="GO" id="GO:0003677">
    <property type="term" value="F:DNA binding"/>
    <property type="evidence" value="ECO:0007669"/>
    <property type="project" value="UniProtKB-UniRule"/>
</dbReference>
<comment type="caution">
    <text evidence="8">The sequence shown here is derived from an EMBL/GenBank/DDBJ whole genome shotgun (WGS) entry which is preliminary data.</text>
</comment>
<organism evidence="9">
    <name type="scientific">Pneumocystis jirovecii</name>
    <name type="common">Human pneumocystis pneumonia agent</name>
    <dbReference type="NCBI Taxonomy" id="42068"/>
    <lineage>
        <taxon>Eukaryota</taxon>
        <taxon>Fungi</taxon>
        <taxon>Dikarya</taxon>
        <taxon>Ascomycota</taxon>
        <taxon>Taphrinomycotina</taxon>
        <taxon>Pneumocystomycetes</taxon>
        <taxon>Pneumocystaceae</taxon>
        <taxon>Pneumocystis</taxon>
    </lineage>
</organism>
<evidence type="ECO:0000313" key="9">
    <source>
        <dbReference type="Proteomes" id="UP000010422"/>
    </source>
</evidence>
<keyword evidence="4 6" id="KW-0238">DNA-binding</keyword>
<dbReference type="FunCoup" id="L0PAY0">
    <property type="interactions" value="287"/>
</dbReference>
<dbReference type="VEuPathDB" id="FungiDB:PNEJI1_003359"/>
<comment type="similarity">
    <text evidence="2 6">Belongs to the DNA polymerase epsilon subunit B family.</text>
</comment>
<evidence type="ECO:0000256" key="6">
    <source>
        <dbReference type="PIRNR" id="PIRNR000799"/>
    </source>
</evidence>
<dbReference type="AlphaFoldDB" id="L0PAY0"/>
<sequence length="503" mass="57749">MAQNTLCAQPSGKYVGSKTPLFLGVSIELSQLRPIAFRVFTKRHNLTLKSDAFKELAAFIGRKCGQNWHEESESVLDEIARLWKKSQENNFLVSGHLLLPILKTWSLSYSSKFAEGQVSTLLDNNTLSNTPLNAVSENNFDTKEFFVYVDAFTQPKYVFDMTHKLFKRSDELPKIFGNASHKISIYRERFYLIKQRLLSNPAFQEPGFYGLIFHKEWHKIGKEFMLLGMISYGPDGKLWLEDTDDRIMLETDEAINGGGWVVPGCIILADGIYLENGAFHVFVFGHPPCEPKHLSEKLFEHVDFLGKNYDELTKKRLKDEEAKLDHIRFVFAADVMLDDISTMKALRKMLNMYEIRDDIFPEAIVLMGSFISAPFHNNGFSADYKALFNSLAFLLESFPKLTQKSTFILLPGPNDPWAQGGIPLLPQKGIPKVFTNRIRKLCKHVIFASNPSRLLYFTQDIVLYRDNTMERLRRHSLCFNSIHISSIHENEPNEPNETKMKPK</sequence>
<dbReference type="PANTHER" id="PTHR12708">
    <property type="entry name" value="DNA POLYMERASE EPSILON SUBUNIT B"/>
    <property type="match status" value="1"/>
</dbReference>
<evidence type="ECO:0000256" key="5">
    <source>
        <dbReference type="ARBA" id="ARBA00023242"/>
    </source>
</evidence>
<accession>L0PAY0</accession>
<comment type="function">
    <text evidence="6">Participates in DNA repair and in chromosomal DNA replication.</text>
</comment>
<proteinExistence type="inferred from homology"/>
<dbReference type="STRING" id="1209962.L0PAY0"/>
<protein>
    <recommendedName>
        <fullName evidence="6">DNA polymerase epsilon subunit</fullName>
    </recommendedName>
    <alternativeName>
        <fullName evidence="6">DNA polymerase II subunit 2</fullName>
    </alternativeName>
</protein>
<dbReference type="InParanoid" id="L0PAY0"/>
<reference evidence="8 9" key="1">
    <citation type="journal article" date="2012" name="MBio">
        <title>De novo assembly of the Pneumocystis jirovecii genome from a single bronchoalveolar lavage fluid specimen from a patient.</title>
        <authorList>
            <person name="Cisse O.H."/>
            <person name="Pagni M."/>
            <person name="Hauser P.M."/>
        </authorList>
    </citation>
    <scope>NUCLEOTIDE SEQUENCE [LARGE SCALE GENOMIC DNA]</scope>
    <source>
        <strain evidence="8 9">SE8</strain>
    </source>
</reference>
<name>L0PAY0_PNEJI</name>